<gene>
    <name evidence="1" type="ORF">SAMN05216377_104101</name>
</gene>
<dbReference type="Gene3D" id="3.30.530.20">
    <property type="match status" value="1"/>
</dbReference>
<dbReference type="Pfam" id="PF10604">
    <property type="entry name" value="Polyketide_cyc2"/>
    <property type="match status" value="1"/>
</dbReference>
<evidence type="ECO:0000313" key="2">
    <source>
        <dbReference type="Proteomes" id="UP000198967"/>
    </source>
</evidence>
<protein>
    <submittedName>
        <fullName evidence="1">Polyketide cyclase / dehydrase and lipid transport</fullName>
    </submittedName>
</protein>
<sequence>MTGTVPSTHVAVQVAAPAEAVYAFVTDPTNLPRWAAGLAGATVELREGRWVTDSPMGEVEIAFAPRNEHGVADHDVTLPGGEVVSNPLRVLPNGDGCDVLFTVRQRPDMTPEDLARDVAAVRQDLERLAALLGAGGPAPTAPSQ</sequence>
<dbReference type="InterPro" id="IPR019587">
    <property type="entry name" value="Polyketide_cyclase/dehydratase"/>
</dbReference>
<dbReference type="Proteomes" id="UP000198967">
    <property type="component" value="Unassembled WGS sequence"/>
</dbReference>
<name>A0A1G7JMP8_PSEOR</name>
<dbReference type="RefSeq" id="WP_237192636.1">
    <property type="nucleotide sequence ID" value="NZ_FNBE01000004.1"/>
</dbReference>
<reference evidence="1 2" key="1">
    <citation type="submission" date="2016-10" db="EMBL/GenBank/DDBJ databases">
        <authorList>
            <person name="de Groot N.N."/>
        </authorList>
    </citation>
    <scope>NUCLEOTIDE SEQUENCE [LARGE SCALE GENOMIC DNA]</scope>
    <source>
        <strain evidence="1 2">CGMCC 4.3143</strain>
    </source>
</reference>
<evidence type="ECO:0000313" key="1">
    <source>
        <dbReference type="EMBL" id="SDF26161.1"/>
    </source>
</evidence>
<dbReference type="STRING" id="366584.SAMN05216377_104101"/>
<dbReference type="InterPro" id="IPR023393">
    <property type="entry name" value="START-like_dom_sf"/>
</dbReference>
<dbReference type="AlphaFoldDB" id="A0A1G7JMP8"/>
<organism evidence="1 2">
    <name type="scientific">Pseudonocardia oroxyli</name>
    <dbReference type="NCBI Taxonomy" id="366584"/>
    <lineage>
        <taxon>Bacteria</taxon>
        <taxon>Bacillati</taxon>
        <taxon>Actinomycetota</taxon>
        <taxon>Actinomycetes</taxon>
        <taxon>Pseudonocardiales</taxon>
        <taxon>Pseudonocardiaceae</taxon>
        <taxon>Pseudonocardia</taxon>
    </lineage>
</organism>
<keyword evidence="2" id="KW-1185">Reference proteome</keyword>
<proteinExistence type="predicted"/>
<dbReference type="SUPFAM" id="SSF55961">
    <property type="entry name" value="Bet v1-like"/>
    <property type="match status" value="1"/>
</dbReference>
<accession>A0A1G7JMP8</accession>
<dbReference type="EMBL" id="FNBE01000004">
    <property type="protein sequence ID" value="SDF26161.1"/>
    <property type="molecule type" value="Genomic_DNA"/>
</dbReference>